<reference evidence="2" key="1">
    <citation type="submission" date="2023-08" db="EMBL/GenBank/DDBJ databases">
        <authorList>
            <person name="Chen Y."/>
            <person name="Shah S."/>
            <person name="Dougan E. K."/>
            <person name="Thang M."/>
            <person name="Chan C."/>
        </authorList>
    </citation>
    <scope>NUCLEOTIDE SEQUENCE</scope>
</reference>
<dbReference type="AlphaFoldDB" id="A0AA36MRJ3"/>
<dbReference type="Proteomes" id="UP001178507">
    <property type="component" value="Unassembled WGS sequence"/>
</dbReference>
<feature type="region of interest" description="Disordered" evidence="1">
    <location>
        <begin position="230"/>
        <end position="253"/>
    </location>
</feature>
<feature type="compositionally biased region" description="Basic and acidic residues" evidence="1">
    <location>
        <begin position="230"/>
        <end position="241"/>
    </location>
</feature>
<sequence length="253" mass="28996">MLAPCPAIQQRWEPDSHHDLVLRDLPARHRFGRQEGLEDELAVIEARLAEWDGQADGDEDELDDLPGYPLEQPASGKTASGLVWKRRVIPASRLPELLARNNGEPIRKEPKGKNAEARERWHKAKELATEGKEMDRTLRRVRDLTKKVQQFMFYTESEASVAKLQTMLAQYHHNWDTKRYGRLASGLNDISRLAYPIENLIDVRTFECHDVVQQELGMAVQNELTRRAEPMELQRWQRETAPRTPSKTGGGTG</sequence>
<comment type="caution">
    <text evidence="2">The sequence shown here is derived from an EMBL/GenBank/DDBJ whole genome shotgun (WGS) entry which is preliminary data.</text>
</comment>
<gene>
    <name evidence="2" type="ORF">EVOR1521_LOCUS6311</name>
</gene>
<dbReference type="EMBL" id="CAUJNA010000469">
    <property type="protein sequence ID" value="CAJ1377535.1"/>
    <property type="molecule type" value="Genomic_DNA"/>
</dbReference>
<evidence type="ECO:0000313" key="3">
    <source>
        <dbReference type="Proteomes" id="UP001178507"/>
    </source>
</evidence>
<accession>A0AA36MRJ3</accession>
<evidence type="ECO:0000313" key="2">
    <source>
        <dbReference type="EMBL" id="CAJ1377535.1"/>
    </source>
</evidence>
<feature type="compositionally biased region" description="Acidic residues" evidence="1">
    <location>
        <begin position="53"/>
        <end position="64"/>
    </location>
</feature>
<evidence type="ECO:0000256" key="1">
    <source>
        <dbReference type="SAM" id="MobiDB-lite"/>
    </source>
</evidence>
<proteinExistence type="predicted"/>
<name>A0AA36MRJ3_9DINO</name>
<keyword evidence="3" id="KW-1185">Reference proteome</keyword>
<feature type="region of interest" description="Disordered" evidence="1">
    <location>
        <begin position="52"/>
        <end position="76"/>
    </location>
</feature>
<organism evidence="2 3">
    <name type="scientific">Effrenium voratum</name>
    <dbReference type="NCBI Taxonomy" id="2562239"/>
    <lineage>
        <taxon>Eukaryota</taxon>
        <taxon>Sar</taxon>
        <taxon>Alveolata</taxon>
        <taxon>Dinophyceae</taxon>
        <taxon>Suessiales</taxon>
        <taxon>Symbiodiniaceae</taxon>
        <taxon>Effrenium</taxon>
    </lineage>
</organism>
<protein>
    <submittedName>
        <fullName evidence="2">Uncharacterized protein</fullName>
    </submittedName>
</protein>